<gene>
    <name evidence="1" type="ORF">CAPTEDRAFT_190597</name>
</gene>
<sequence length="122" mass="14008">MADTRERPANRLRCILIFNGPQLAGEAKIFLRAMEFFERLGFYVTTLSLTDNINELQEAISKAEGKSLCMQHLCREGEVISLKDWIDQTRELMLANRTHDNLPQAPEISATDDDPFDITQYM</sequence>
<evidence type="ECO:0000313" key="2">
    <source>
        <dbReference type="EnsemblMetazoa" id="CapteP190597"/>
    </source>
</evidence>
<proteinExistence type="predicted"/>
<keyword evidence="3" id="KW-1185">Reference proteome</keyword>
<dbReference type="EMBL" id="AMQN01008493">
    <property type="status" value="NOT_ANNOTATED_CDS"/>
    <property type="molecule type" value="Genomic_DNA"/>
</dbReference>
<dbReference type="AlphaFoldDB" id="R7UBK3"/>
<dbReference type="EnsemblMetazoa" id="CapteT190597">
    <property type="protein sequence ID" value="CapteP190597"/>
    <property type="gene ID" value="CapteG190597"/>
</dbReference>
<evidence type="ECO:0000313" key="3">
    <source>
        <dbReference type="Proteomes" id="UP000014760"/>
    </source>
</evidence>
<organism evidence="1">
    <name type="scientific">Capitella teleta</name>
    <name type="common">Polychaete worm</name>
    <dbReference type="NCBI Taxonomy" id="283909"/>
    <lineage>
        <taxon>Eukaryota</taxon>
        <taxon>Metazoa</taxon>
        <taxon>Spiralia</taxon>
        <taxon>Lophotrochozoa</taxon>
        <taxon>Annelida</taxon>
        <taxon>Polychaeta</taxon>
        <taxon>Sedentaria</taxon>
        <taxon>Scolecida</taxon>
        <taxon>Capitellidae</taxon>
        <taxon>Capitella</taxon>
    </lineage>
</organism>
<dbReference type="HOGENOM" id="CLU_2028879_0_0_1"/>
<dbReference type="Proteomes" id="UP000014760">
    <property type="component" value="Unassembled WGS sequence"/>
</dbReference>
<dbReference type="EMBL" id="AMQN01008492">
    <property type="status" value="NOT_ANNOTATED_CDS"/>
    <property type="molecule type" value="Genomic_DNA"/>
</dbReference>
<name>R7UBK3_CAPTE</name>
<reference evidence="2" key="3">
    <citation type="submission" date="2015-06" db="UniProtKB">
        <authorList>
            <consortium name="EnsemblMetazoa"/>
        </authorList>
    </citation>
    <scope>IDENTIFICATION</scope>
</reference>
<protein>
    <submittedName>
        <fullName evidence="1 2">Uncharacterized protein</fullName>
    </submittedName>
</protein>
<reference evidence="1 3" key="2">
    <citation type="journal article" date="2013" name="Nature">
        <title>Insights into bilaterian evolution from three spiralian genomes.</title>
        <authorList>
            <person name="Simakov O."/>
            <person name="Marletaz F."/>
            <person name="Cho S.J."/>
            <person name="Edsinger-Gonzales E."/>
            <person name="Havlak P."/>
            <person name="Hellsten U."/>
            <person name="Kuo D.H."/>
            <person name="Larsson T."/>
            <person name="Lv J."/>
            <person name="Arendt D."/>
            <person name="Savage R."/>
            <person name="Osoegawa K."/>
            <person name="de Jong P."/>
            <person name="Grimwood J."/>
            <person name="Chapman J.A."/>
            <person name="Shapiro H."/>
            <person name="Aerts A."/>
            <person name="Otillar R.P."/>
            <person name="Terry A.Y."/>
            <person name="Boore J.L."/>
            <person name="Grigoriev I.V."/>
            <person name="Lindberg D.R."/>
            <person name="Seaver E.C."/>
            <person name="Weisblat D.A."/>
            <person name="Putnam N.H."/>
            <person name="Rokhsar D.S."/>
        </authorList>
    </citation>
    <scope>NUCLEOTIDE SEQUENCE</scope>
    <source>
        <strain evidence="1 3">I ESC-2004</strain>
    </source>
</reference>
<accession>R7UBK3</accession>
<dbReference type="EMBL" id="KB303236">
    <property type="protein sequence ID" value="ELU03364.1"/>
    <property type="molecule type" value="Genomic_DNA"/>
</dbReference>
<evidence type="ECO:0000313" key="1">
    <source>
        <dbReference type="EMBL" id="ELU03364.1"/>
    </source>
</evidence>
<reference evidence="3" key="1">
    <citation type="submission" date="2012-12" db="EMBL/GenBank/DDBJ databases">
        <authorList>
            <person name="Hellsten U."/>
            <person name="Grimwood J."/>
            <person name="Chapman J.A."/>
            <person name="Shapiro H."/>
            <person name="Aerts A."/>
            <person name="Otillar R.P."/>
            <person name="Terry A.Y."/>
            <person name="Boore J.L."/>
            <person name="Simakov O."/>
            <person name="Marletaz F."/>
            <person name="Cho S.-J."/>
            <person name="Edsinger-Gonzales E."/>
            <person name="Havlak P."/>
            <person name="Kuo D.-H."/>
            <person name="Larsson T."/>
            <person name="Lv J."/>
            <person name="Arendt D."/>
            <person name="Savage R."/>
            <person name="Osoegawa K."/>
            <person name="de Jong P."/>
            <person name="Lindberg D.R."/>
            <person name="Seaver E.C."/>
            <person name="Weisblat D.A."/>
            <person name="Putnam N.H."/>
            <person name="Grigoriev I.V."/>
            <person name="Rokhsar D.S."/>
        </authorList>
    </citation>
    <scope>NUCLEOTIDE SEQUENCE</scope>
    <source>
        <strain evidence="3">I ESC-2004</strain>
    </source>
</reference>